<name>A0A5J4R395_9ZZZZ</name>
<organism evidence="1">
    <name type="scientific">termite gut metagenome</name>
    <dbReference type="NCBI Taxonomy" id="433724"/>
    <lineage>
        <taxon>unclassified sequences</taxon>
        <taxon>metagenomes</taxon>
        <taxon>organismal metagenomes</taxon>
    </lineage>
</organism>
<sequence>MGCRKITVKGNIAEGDVLGNTIQLIKTPQKECKLTKDSFFEYAKAIKK</sequence>
<proteinExistence type="predicted"/>
<gene>
    <name evidence="1" type="ORF">EZS27_022899</name>
</gene>
<protein>
    <submittedName>
        <fullName evidence="1">Uncharacterized protein</fullName>
    </submittedName>
</protein>
<accession>A0A5J4R395</accession>
<dbReference type="AlphaFoldDB" id="A0A5J4R395"/>
<dbReference type="EMBL" id="SNRY01001863">
    <property type="protein sequence ID" value="KAA6328179.1"/>
    <property type="molecule type" value="Genomic_DNA"/>
</dbReference>
<evidence type="ECO:0000313" key="1">
    <source>
        <dbReference type="EMBL" id="KAA6328179.1"/>
    </source>
</evidence>
<reference evidence="1" key="1">
    <citation type="submission" date="2019-03" db="EMBL/GenBank/DDBJ databases">
        <title>Single cell metagenomics reveals metabolic interactions within the superorganism composed of flagellate Streblomastix strix and complex community of Bacteroidetes bacteria on its surface.</title>
        <authorList>
            <person name="Treitli S.C."/>
            <person name="Kolisko M."/>
            <person name="Husnik F."/>
            <person name="Keeling P."/>
            <person name="Hampl V."/>
        </authorList>
    </citation>
    <scope>NUCLEOTIDE SEQUENCE</scope>
    <source>
        <strain evidence="1">STM</strain>
    </source>
</reference>
<comment type="caution">
    <text evidence="1">The sequence shown here is derived from an EMBL/GenBank/DDBJ whole genome shotgun (WGS) entry which is preliminary data.</text>
</comment>